<organism evidence="1 2">
    <name type="scientific">Planococcus lenghuensis</name>
    <dbReference type="NCBI Taxonomy" id="2213202"/>
    <lineage>
        <taxon>Bacteria</taxon>
        <taxon>Bacillati</taxon>
        <taxon>Bacillota</taxon>
        <taxon>Bacilli</taxon>
        <taxon>Bacillales</taxon>
        <taxon>Caryophanaceae</taxon>
        <taxon>Planococcus</taxon>
    </lineage>
</organism>
<geneLocation type="plasmid" evidence="1 2">
    <name>unnamed1</name>
</geneLocation>
<dbReference type="EMBL" id="CP019641">
    <property type="protein sequence ID" value="AQQ55337.1"/>
    <property type="molecule type" value="Genomic_DNA"/>
</dbReference>
<reference evidence="1 2" key="1">
    <citation type="submission" date="2017-02" db="EMBL/GenBank/DDBJ databases">
        <title>The complete genomic sequence of a novel cold adapted crude oil-degrading bacterium Planococcus qaidamina Y42.</title>
        <authorList>
            <person name="Yang R."/>
        </authorList>
    </citation>
    <scope>NUCLEOTIDE SEQUENCE [LARGE SCALE GENOMIC DNA]</scope>
    <source>
        <strain evidence="1 2">Y42</strain>
        <plasmid evidence="1 2">unnamed1</plasmid>
    </source>
</reference>
<keyword evidence="2" id="KW-1185">Reference proteome</keyword>
<dbReference type="AlphaFoldDB" id="A0A1Q2L5G3"/>
<evidence type="ECO:0000313" key="1">
    <source>
        <dbReference type="EMBL" id="AQQ55337.1"/>
    </source>
</evidence>
<evidence type="ECO:0000313" key="2">
    <source>
        <dbReference type="Proteomes" id="UP000188184"/>
    </source>
</evidence>
<sequence>MTQLDLFDAPPTPLKQLEQKFRQFIEQNGLPYDLVAINKSHDESALIFDRERESLHYINVYGGKIKYTYHAPNCGEFGTNFHLLDNRFEKYESVRLINDKGEFISRGKMYVAAELARGWRIMDTFR</sequence>
<gene>
    <name evidence="1" type="ORF">B0X71_19375</name>
</gene>
<protein>
    <submittedName>
        <fullName evidence="1">Uncharacterized protein</fullName>
    </submittedName>
</protein>
<dbReference type="Proteomes" id="UP000188184">
    <property type="component" value="Plasmid unnamed1"/>
</dbReference>
<keyword evidence="1" id="KW-0614">Plasmid</keyword>
<name>A0A1Q2L5G3_9BACL</name>
<dbReference type="KEGG" id="pmar:B0X71_19375"/>
<accession>A0A1Q2L5G3</accession>
<proteinExistence type="predicted"/>
<dbReference type="RefSeq" id="WP_077591195.1">
    <property type="nucleotide sequence ID" value="NZ_CP019641.1"/>
</dbReference>